<dbReference type="FunFam" id="1.20.58.60:FF:000019">
    <property type="entry name" value="Spectrin beta chain"/>
    <property type="match status" value="1"/>
</dbReference>
<sequence>MEADAVQQVNYDLLEGRFKQLQDEREAVQKKTFTKWVNSHLSRVSCRITDLYMDLRDGRMLIKLLEVLSGEKLPKPTKGRMRIHCLENVDKALQFLKEQRVHLENMGSHDIVDGNHRLTLGLIWTIILRFQIQDISVETEDNKEKRSAKDALLLWCQMKTAGYSNVNIHNFTTSWRDGMAFNALIHKHRPDLIDFDKLKKSNAHYNLQNAFNLAENHLGLTKLLDPEDISVDHPDEKSVITYVVTYYHYFSKMKALKVEGKRIGKVLDNAIETEKMIEKYESLASDLLEWIEQTIIILNNRKFSNSLVGVQQQLQAFNTYRTVEKPPKFTEKGNLEVLLFTIQSKMRANNQKVYMPREGKLISDINKAWERLEKAEHERELALRMELIRQEKLEQLARRFDRKAAMRETWLSENQRLVSQDNFGFDLQAVEAATKKHEAIETDITAYEERVQAVVAVSKELEAERYHDIKRIAARKDNVIRLWEYLLELLKARRQRLEMNLGLQRVFQEMLYIMDWMDEMKMLLLSQDYGKHLLGVEDLLQKHALVEADISIQADRVKAVIANASKNSVTASGYKPCDPQVIQDRVAHLEFCYQELTQLAAERRARLEESRRLWKFFWEMAEEEGWIREKEQILSSLEHGKDLTGALRLLSEQRALEDEMSGRAGHLHHTISESQAMVQAGHFGATKIQERIADLQAQWAALEQLAAIRKRRLEEALALYQFQADADDVDAWTLDALRIVSSGETGHDEFSTQALVRKHREAAAEVASYRSVIDSLHEQVGSLPGEEAESEDVRGRLAGIEERYKEVSELTKLRKQALQDALARYKMFSEANACEVWIDEKEQWLNSMEIPEKLEDLEVIQHRFESLEPEMNSQASRVAVVNQIARQLIHNSHPGEKDIKSQQDRLNNRWSQFRELVDQKKESLNSALGVQNYHLDCNETKSWIKEKTKVIESTQDLGNDLTGVMALQRKLTGMERDLVAIEDKLGGLRGEAQQLGQEHPDQAMAITGRLAEITAVWEEMKNTLKTREESLGEARKLQQFLRELDDFQSWLSRTQTAIASEDMPNTLAEAEKLMAQHEGIKNEIQNYEEDYQKMRDMGEMVTQGQTDAQYMFLHQRLQALHVGWNELHKMWENRQNLLSQSHAYQLFLRDTKQAEAFLNNQEYVLAHTEMPSTLEAAEAAIKKQEDFMTTMDANEEKINGVMEAGRRLASDGNISADRIQEKVSSIDDRHKKNREAAVELLMRLKDNRDLQKFLQDCQELSLWISEKMLTAQDLTYDEARNLHSKWLKHQAFMAELQSNKEWLDKIQKDGMLLVSEKPETEVEVKEKLASLRSLWENLESTTETKAQCLFDANKAELFTQSCTDLDKWLAGLEGQIQSDDYGKDLTSVNILLKKQQMLENQVEVRQREVVELQSQVKALGQEVKDTDEVDGRRQLVENKFQDLLEPLRRRRNFLVASREVHQFNRDVEDEILWAQERIPVARSTDHGHNLQTVQLLIKKNQTLQKEIQGHQPRIDDILERSQNLQQDESSNLDLIRQRLADLRQLWEELMEEVEQRHRRLQKAHKAQQYYFDAAEAEAWMSEQELYMMSEEKAKDELSAVTMLKKHQIMEQAVEDYAETVHLLSKTSRGLVADRHPDSERVSMRQSQVDKLYAGLKDLSEERRGKLDERLRLFQLNREVDDLEQWIAEREVVAGSHELGQDYEHVTMLQERFREFARDTGNIGQERVDAVNRLADELINAGHGDAATVAEWKDGLNDAWADLLELIDTRTQILAASFELHKFYHDAKEILARIADKQKKLPEEVGRDQNTVETLQRMHTTFEHDIQALGTQVRQLQEDAMRLQAAYAGDKADDIQCRESEVLEAWKSLLGACDGRRLRLLDTGDKFRFFSMVRDLMLWMEDVIRLIEAQENPRDVSSVELLMNNHQGIKAEIDARNDSFTTCIELGKALLARKHYASEEIKERLLQLTDKRKEMIDKWEDRWEWLRLILEVHQFSRDAGVAEAWLLGQEPYLSSREVGQSVDEVEKLIKRHEAFEKSAATWEERFSALERLTTLELLEVRRQQEEEERRRKPPSPEPAVVQQDDIQQQSAVTQNGLGSDQNSPQVEGGDLVNGLAERSSKEPSPAPSPTTGRKTKSSQLSTLPNKTQDTPSQLEGFLHRKREWEGHNKKASNRSWHHVYCVIKNQDLVFYKDSKAAGQNVAYHGEPPVSLKDASCDVASEYKKKKHVFKLRVTDGNEYLFQAKDEEEMSTWIQAILNAGTADRSEIQSSNPGTPSSGRAQTLPATVVLGTESSPGKREKDKEKDKEKRFSLFSKKKQ</sequence>
<reference evidence="24" key="3">
    <citation type="submission" date="2025-05" db="UniProtKB">
        <authorList>
            <consortium name="Ensembl"/>
        </authorList>
    </citation>
    <scope>IDENTIFICATION</scope>
</reference>
<dbReference type="GO" id="GO:0031430">
    <property type="term" value="C:M band"/>
    <property type="evidence" value="ECO:0007669"/>
    <property type="project" value="UniProtKB-SubCell"/>
</dbReference>
<feature type="domain" description="Calponin-homology (CH)" evidence="22">
    <location>
        <begin position="27"/>
        <end position="131"/>
    </location>
</feature>
<dbReference type="CDD" id="cd21246">
    <property type="entry name" value="CH_SPTB-like_rpt1"/>
    <property type="match status" value="1"/>
</dbReference>
<keyword evidence="9" id="KW-0677">Repeat</keyword>
<dbReference type="PIRSF" id="PIRSF002297">
    <property type="entry name" value="Spectrin_beta_subunit"/>
    <property type="match status" value="1"/>
</dbReference>
<dbReference type="EMBL" id="JAAVVJ010000008">
    <property type="protein sequence ID" value="KAF7216573.1"/>
    <property type="molecule type" value="Genomic_DNA"/>
</dbReference>
<dbReference type="InterPro" id="IPR041681">
    <property type="entry name" value="PH_9"/>
</dbReference>
<dbReference type="SMART" id="SM00150">
    <property type="entry name" value="SPEC"/>
    <property type="match status" value="17"/>
</dbReference>
<feature type="domain" description="PH" evidence="21">
    <location>
        <begin position="2150"/>
        <end position="2260"/>
    </location>
</feature>
<evidence type="ECO:0000259" key="21">
    <source>
        <dbReference type="PROSITE" id="PS50003"/>
    </source>
</evidence>
<dbReference type="GO" id="GO:0003779">
    <property type="term" value="F:actin binding"/>
    <property type="evidence" value="ECO:0007669"/>
    <property type="project" value="UniProtKB-KW"/>
</dbReference>
<keyword evidence="10" id="KW-0112">Calmodulin-binding</keyword>
<reference evidence="23" key="2">
    <citation type="submission" date="2020-03" db="EMBL/GenBank/DDBJ databases">
        <title>Intra-Species Differences in Population Size shape Life History and Genome Evolution.</title>
        <authorList>
            <person name="Willemsen D."/>
            <person name="Cui R."/>
            <person name="Valenzano D.R."/>
        </authorList>
    </citation>
    <scope>NUCLEOTIDE SEQUENCE</scope>
    <source>
        <strain evidence="23">GRZ</strain>
        <tissue evidence="23">Whole</tissue>
    </source>
</reference>
<dbReference type="SUPFAM" id="SSF46966">
    <property type="entry name" value="Spectrin repeat"/>
    <property type="match status" value="13"/>
</dbReference>
<dbReference type="PROSITE" id="PS00020">
    <property type="entry name" value="ACTININ_2"/>
    <property type="match status" value="1"/>
</dbReference>
<accession>A0A8C6KLG5</accession>
<dbReference type="SMART" id="SM00233">
    <property type="entry name" value="PH"/>
    <property type="match status" value="1"/>
</dbReference>
<dbReference type="FunFam" id="1.20.58.60:FF:000153">
    <property type="entry name" value="Spectrin beta chain"/>
    <property type="match status" value="1"/>
</dbReference>
<dbReference type="SUPFAM" id="SSF50729">
    <property type="entry name" value="PH domain-like"/>
    <property type="match status" value="1"/>
</dbReference>
<dbReference type="Ensembl" id="ENSNFUT00015004466.1">
    <property type="protein sequence ID" value="ENSNFUP00015004226.1"/>
    <property type="gene ID" value="ENSNFUG00015001986.1"/>
</dbReference>
<dbReference type="InterPro" id="IPR001589">
    <property type="entry name" value="Actinin_actin-bd_CS"/>
</dbReference>
<dbReference type="FunFam" id="1.20.58.60:FF:000011">
    <property type="entry name" value="Spectrin beta chain"/>
    <property type="match status" value="1"/>
</dbReference>
<dbReference type="Proteomes" id="UP000822369">
    <property type="component" value="Chromosome 8"/>
</dbReference>
<feature type="coiled-coil region" evidence="19">
    <location>
        <begin position="430"/>
        <end position="464"/>
    </location>
</feature>
<dbReference type="FunFam" id="1.20.58.60:FF:000059">
    <property type="entry name" value="Spectrin beta chain"/>
    <property type="match status" value="1"/>
</dbReference>
<protein>
    <recommendedName>
        <fullName evidence="18">Spectrin beta chain</fullName>
    </recommendedName>
</protein>
<dbReference type="InterPro" id="IPR036872">
    <property type="entry name" value="CH_dom_sf"/>
</dbReference>
<evidence type="ECO:0000256" key="15">
    <source>
        <dbReference type="ARBA" id="ARBA00023212"/>
    </source>
</evidence>
<dbReference type="FunFam" id="1.20.58.60:FF:000033">
    <property type="entry name" value="Spectrin beta chain"/>
    <property type="match status" value="1"/>
</dbReference>
<feature type="region of interest" description="Disordered" evidence="20">
    <location>
        <begin position="2061"/>
        <end position="2152"/>
    </location>
</feature>
<comment type="similarity">
    <text evidence="4 18">Belongs to the spectrin family.</text>
</comment>
<dbReference type="GO" id="GO:0005886">
    <property type="term" value="C:plasma membrane"/>
    <property type="evidence" value="ECO:0007669"/>
    <property type="project" value="UniProtKB-SubCell"/>
</dbReference>
<dbReference type="GO" id="GO:0008091">
    <property type="term" value="C:spectrin"/>
    <property type="evidence" value="ECO:0007669"/>
    <property type="project" value="InterPro"/>
</dbReference>
<evidence type="ECO:0000256" key="11">
    <source>
        <dbReference type="ARBA" id="ARBA00022990"/>
    </source>
</evidence>
<evidence type="ECO:0000256" key="7">
    <source>
        <dbReference type="ARBA" id="ARBA00022490"/>
    </source>
</evidence>
<organism evidence="24 25">
    <name type="scientific">Nothobranchius furzeri</name>
    <name type="common">Turquoise killifish</name>
    <dbReference type="NCBI Taxonomy" id="105023"/>
    <lineage>
        <taxon>Eukaryota</taxon>
        <taxon>Metazoa</taxon>
        <taxon>Chordata</taxon>
        <taxon>Craniata</taxon>
        <taxon>Vertebrata</taxon>
        <taxon>Euteleostomi</taxon>
        <taxon>Actinopterygii</taxon>
        <taxon>Neopterygii</taxon>
        <taxon>Teleostei</taxon>
        <taxon>Neoteleostei</taxon>
        <taxon>Acanthomorphata</taxon>
        <taxon>Ovalentaria</taxon>
        <taxon>Atherinomorphae</taxon>
        <taxon>Cyprinodontiformes</taxon>
        <taxon>Nothobranchiidae</taxon>
        <taxon>Nothobranchius</taxon>
    </lineage>
</organism>
<dbReference type="FunFam" id="1.20.58.60:FF:000018">
    <property type="entry name" value="Spectrin beta chain"/>
    <property type="match status" value="1"/>
</dbReference>
<dbReference type="Proteomes" id="UP000694548">
    <property type="component" value="Chromosome sgr02"/>
</dbReference>
<dbReference type="SMART" id="SM00033">
    <property type="entry name" value="CH"/>
    <property type="match status" value="2"/>
</dbReference>
<evidence type="ECO:0000256" key="16">
    <source>
        <dbReference type="ARBA" id="ARBA00037833"/>
    </source>
</evidence>
<dbReference type="Gene3D" id="1.20.58.60">
    <property type="match status" value="11"/>
</dbReference>
<evidence type="ECO:0000256" key="3">
    <source>
        <dbReference type="ARBA" id="ARBA00004514"/>
    </source>
</evidence>
<keyword evidence="13" id="KW-0325">Glycoprotein</keyword>
<dbReference type="InterPro" id="IPR018159">
    <property type="entry name" value="Spectrin/alpha-actinin"/>
</dbReference>
<dbReference type="FunFam" id="1.10.418.10:FF:000003">
    <property type="entry name" value="Spectrin beta chain"/>
    <property type="match status" value="1"/>
</dbReference>
<keyword evidence="25" id="KW-1185">Reference proteome</keyword>
<keyword evidence="7 18" id="KW-0963">Cytoplasm</keyword>
<evidence type="ECO:0000256" key="12">
    <source>
        <dbReference type="ARBA" id="ARBA00023136"/>
    </source>
</evidence>
<evidence type="ECO:0000256" key="1">
    <source>
        <dbReference type="ARBA" id="ARBA00004245"/>
    </source>
</evidence>
<dbReference type="InterPro" id="IPR001849">
    <property type="entry name" value="PH_domain"/>
</dbReference>
<evidence type="ECO:0000256" key="5">
    <source>
        <dbReference type="ARBA" id="ARBA00022467"/>
    </source>
</evidence>
<dbReference type="Pfam" id="PF00307">
    <property type="entry name" value="CH"/>
    <property type="match status" value="2"/>
</dbReference>
<evidence type="ECO:0000256" key="2">
    <source>
        <dbReference type="ARBA" id="ARBA00004413"/>
    </source>
</evidence>
<dbReference type="FunFam" id="1.10.418.10:FF:000004">
    <property type="entry name" value="Spectrin beta chain"/>
    <property type="match status" value="1"/>
</dbReference>
<dbReference type="OMA" id="AEYDPME"/>
<dbReference type="GO" id="GO:0005543">
    <property type="term" value="F:phospholipid binding"/>
    <property type="evidence" value="ECO:0007669"/>
    <property type="project" value="InterPro"/>
</dbReference>
<feature type="compositionally biased region" description="Basic and acidic residues" evidence="20">
    <location>
        <begin position="2294"/>
        <end position="2309"/>
    </location>
</feature>
<dbReference type="FunFam" id="1.20.58.60:FF:000028">
    <property type="entry name" value="Spectrin beta chain"/>
    <property type="match status" value="1"/>
</dbReference>
<comment type="function">
    <text evidence="17">Fodrin, which seems to be involved in secretion, interacts with calmodulin in a calcium-dependent manner and is thus candidate for the calcium-dependent movement of the cytoskeleton at the membrane. Plays a critical role in central nervous system development and function.</text>
</comment>
<dbReference type="Gene3D" id="2.30.29.30">
    <property type="entry name" value="Pleckstrin-homology domain (PH domain)/Phosphotyrosine-binding domain (PTB)"/>
    <property type="match status" value="1"/>
</dbReference>
<dbReference type="FunFam" id="2.30.29.30:FF:000024">
    <property type="entry name" value="Spectrin beta chain"/>
    <property type="match status" value="1"/>
</dbReference>
<evidence type="ECO:0000256" key="6">
    <source>
        <dbReference type="ARBA" id="ARBA00022475"/>
    </source>
</evidence>
<dbReference type="CDD" id="cd00176">
    <property type="entry name" value="SPEC"/>
    <property type="match status" value="8"/>
</dbReference>
<dbReference type="InterPro" id="IPR001715">
    <property type="entry name" value="CH_dom"/>
</dbReference>
<dbReference type="PROSITE" id="PS50003">
    <property type="entry name" value="PH_DOMAIN"/>
    <property type="match status" value="1"/>
</dbReference>
<dbReference type="InterPro" id="IPR001605">
    <property type="entry name" value="PH_dom-spectrin-type"/>
</dbReference>
<keyword evidence="6" id="KW-1003">Cell membrane</keyword>
<dbReference type="InterPro" id="IPR016343">
    <property type="entry name" value="Spectrin_bsu"/>
</dbReference>
<evidence type="ECO:0000256" key="13">
    <source>
        <dbReference type="ARBA" id="ARBA00023180"/>
    </source>
</evidence>
<keyword evidence="5 18" id="KW-0117">Actin capping</keyword>
<dbReference type="GO" id="GO:0021556">
    <property type="term" value="P:central nervous system formation"/>
    <property type="evidence" value="ECO:0007669"/>
    <property type="project" value="UniProtKB-ARBA"/>
</dbReference>
<dbReference type="CDD" id="cd10571">
    <property type="entry name" value="PH_beta_spectrin"/>
    <property type="match status" value="1"/>
</dbReference>
<evidence type="ECO:0000313" key="23">
    <source>
        <dbReference type="EMBL" id="KAF7216573.1"/>
    </source>
</evidence>
<reference evidence="24" key="1">
    <citation type="submission" date="2014-08" db="EMBL/GenBank/DDBJ databases">
        <authorList>
            <person name="Senf B."/>
            <person name="Petzold A."/>
            <person name="Downie B.R."/>
            <person name="Koch P."/>
            <person name="Platzer M."/>
        </authorList>
    </citation>
    <scope>NUCLEOTIDE SEQUENCE [LARGE SCALE GENOMIC DNA]</scope>
    <source>
        <strain evidence="24">GRZ</strain>
    </source>
</reference>
<evidence type="ECO:0000313" key="25">
    <source>
        <dbReference type="Proteomes" id="UP000694548"/>
    </source>
</evidence>
<dbReference type="GeneID" id="107393946"/>
<dbReference type="PROSITE" id="PS00019">
    <property type="entry name" value="ACTININ_1"/>
    <property type="match status" value="1"/>
</dbReference>
<dbReference type="PANTHER" id="PTHR11915">
    <property type="entry name" value="SPECTRIN/FILAMIN RELATED CYTOSKELETAL PROTEIN"/>
    <property type="match status" value="1"/>
</dbReference>
<feature type="compositionally biased region" description="Polar residues" evidence="20">
    <location>
        <begin position="2128"/>
        <end position="2152"/>
    </location>
</feature>
<dbReference type="GO" id="GO:0072659">
    <property type="term" value="P:protein localization to plasma membrane"/>
    <property type="evidence" value="ECO:0007669"/>
    <property type="project" value="UniProtKB-ARBA"/>
</dbReference>
<keyword evidence="8" id="KW-0597">Phosphoprotein</keyword>
<evidence type="ECO:0000259" key="22">
    <source>
        <dbReference type="PROSITE" id="PS50021"/>
    </source>
</evidence>
<evidence type="ECO:0000256" key="10">
    <source>
        <dbReference type="ARBA" id="ARBA00022860"/>
    </source>
</evidence>
<dbReference type="InterPro" id="IPR011993">
    <property type="entry name" value="PH-like_dom_sf"/>
</dbReference>
<keyword evidence="19" id="KW-0175">Coiled coil</keyword>
<feature type="compositionally biased region" description="Polar residues" evidence="20">
    <location>
        <begin position="2266"/>
        <end position="2283"/>
    </location>
</feature>
<feature type="region of interest" description="Disordered" evidence="20">
    <location>
        <begin position="2262"/>
        <end position="2317"/>
    </location>
</feature>
<keyword evidence="15 18" id="KW-0206">Cytoskeleton</keyword>
<dbReference type="GO" id="GO:0051693">
    <property type="term" value="P:actin filament capping"/>
    <property type="evidence" value="ECO:0007669"/>
    <property type="project" value="UniProtKB-UniRule"/>
</dbReference>
<dbReference type="FunFam" id="1.20.58.60:FF:000158">
    <property type="entry name" value="Spectrin beta chain"/>
    <property type="match status" value="1"/>
</dbReference>
<evidence type="ECO:0000256" key="17">
    <source>
        <dbReference type="ARBA" id="ARBA00053223"/>
    </source>
</evidence>
<evidence type="ECO:0000256" key="19">
    <source>
        <dbReference type="SAM" id="Coils"/>
    </source>
</evidence>
<evidence type="ECO:0000256" key="18">
    <source>
        <dbReference type="PIRNR" id="PIRNR002297"/>
    </source>
</evidence>
<dbReference type="InterPro" id="IPR002017">
    <property type="entry name" value="Spectrin_repeat"/>
</dbReference>
<dbReference type="FunFam" id="1.20.58.60:FF:000099">
    <property type="entry name" value="Spectrin beta chain"/>
    <property type="match status" value="1"/>
</dbReference>
<dbReference type="SUPFAM" id="SSF47576">
    <property type="entry name" value="Calponin-homology domain, CH-domain"/>
    <property type="match status" value="1"/>
</dbReference>
<keyword evidence="11" id="KW-0007">Acetylation</keyword>
<dbReference type="PROSITE" id="PS50021">
    <property type="entry name" value="CH"/>
    <property type="match status" value="2"/>
</dbReference>
<comment type="subcellular location">
    <subcellularLocation>
        <location evidence="2">Cell membrane</location>
        <topology evidence="2">Peripheral membrane protein</topology>
        <orientation evidence="2">Cytoplasmic side</orientation>
    </subcellularLocation>
    <subcellularLocation>
        <location evidence="1">Cytoplasm</location>
        <location evidence="1">Cytoskeleton</location>
    </subcellularLocation>
    <subcellularLocation>
        <location evidence="3">Cytoplasm</location>
        <location evidence="3">Cytosol</location>
    </subcellularLocation>
    <subcellularLocation>
        <location evidence="16">Cytoplasm</location>
        <location evidence="16">Myofibril</location>
        <location evidence="16">Sarcomere</location>
        <location evidence="16">M line</location>
    </subcellularLocation>
</comment>
<feature type="domain" description="Calponin-homology (CH)" evidence="22">
    <location>
        <begin position="146"/>
        <end position="251"/>
    </location>
</feature>
<dbReference type="Pfam" id="PF00435">
    <property type="entry name" value="Spectrin"/>
    <property type="match status" value="17"/>
</dbReference>
<evidence type="ECO:0000256" key="14">
    <source>
        <dbReference type="ARBA" id="ARBA00023203"/>
    </source>
</evidence>
<feature type="compositionally biased region" description="Polar residues" evidence="20">
    <location>
        <begin position="2083"/>
        <end position="2104"/>
    </location>
</feature>
<dbReference type="Gene3D" id="1.10.418.10">
    <property type="entry name" value="Calponin-like domain"/>
    <property type="match status" value="2"/>
</dbReference>
<feature type="coiled-coil region" evidence="19">
    <location>
        <begin position="1395"/>
        <end position="1422"/>
    </location>
</feature>
<evidence type="ECO:0000256" key="8">
    <source>
        <dbReference type="ARBA" id="ARBA00022553"/>
    </source>
</evidence>
<dbReference type="GeneTree" id="ENSGT00940000154864"/>
<dbReference type="OrthoDB" id="5865767at2759"/>
<keyword evidence="12" id="KW-0472">Membrane</keyword>
<evidence type="ECO:0000256" key="20">
    <source>
        <dbReference type="SAM" id="MobiDB-lite"/>
    </source>
</evidence>
<feature type="coiled-coil region" evidence="19">
    <location>
        <begin position="1532"/>
        <end position="1563"/>
    </location>
</feature>
<dbReference type="FunFam" id="1.20.58.60:FF:000083">
    <property type="entry name" value="Spectrin beta chain"/>
    <property type="match status" value="1"/>
</dbReference>
<gene>
    <name evidence="24" type="primary">SPTBN1</name>
    <name evidence="23" type="synonym">sptbn1</name>
    <name evidence="23" type="ORF">G4P62_001629</name>
</gene>
<dbReference type="FunFam" id="1.20.58.60:FF:000105">
    <property type="entry name" value="Spectrin beta chain"/>
    <property type="match status" value="1"/>
</dbReference>
<dbReference type="GO" id="GO:0005634">
    <property type="term" value="C:nucleus"/>
    <property type="evidence" value="ECO:0007669"/>
    <property type="project" value="UniProtKB-ARBA"/>
</dbReference>
<dbReference type="Pfam" id="PF15410">
    <property type="entry name" value="PH_9"/>
    <property type="match status" value="1"/>
</dbReference>
<dbReference type="PRINTS" id="PR00683">
    <property type="entry name" value="SPECTRINPH"/>
</dbReference>
<feature type="coiled-coil region" evidence="19">
    <location>
        <begin position="1070"/>
        <end position="1097"/>
    </location>
</feature>
<dbReference type="GO" id="GO:0005829">
    <property type="term" value="C:cytosol"/>
    <property type="evidence" value="ECO:0007669"/>
    <property type="project" value="UniProtKB-SubCell"/>
</dbReference>
<keyword evidence="14 18" id="KW-0009">Actin-binding</keyword>
<dbReference type="GO" id="GO:0005516">
    <property type="term" value="F:calmodulin binding"/>
    <property type="evidence" value="ECO:0007669"/>
    <property type="project" value="UniProtKB-KW"/>
</dbReference>
<evidence type="ECO:0000256" key="4">
    <source>
        <dbReference type="ARBA" id="ARBA00006826"/>
    </source>
</evidence>
<dbReference type="CDD" id="cd21248">
    <property type="entry name" value="CH_SPTB_like_rpt2"/>
    <property type="match status" value="1"/>
</dbReference>
<name>A0A8C6KLG5_NOTFU</name>
<evidence type="ECO:0000313" key="24">
    <source>
        <dbReference type="Ensembl" id="ENSNFUP00015004226.1"/>
    </source>
</evidence>
<dbReference type="GO" id="GO:0005200">
    <property type="term" value="F:structural constituent of cytoskeleton"/>
    <property type="evidence" value="ECO:0007669"/>
    <property type="project" value="UniProtKB-UniRule"/>
</dbReference>
<evidence type="ECO:0000256" key="9">
    <source>
        <dbReference type="ARBA" id="ARBA00022737"/>
    </source>
</evidence>
<proteinExistence type="inferred from homology"/>